<feature type="domain" description="PTS EIIA type-2" evidence="3">
    <location>
        <begin position="505"/>
        <end position="643"/>
    </location>
</feature>
<dbReference type="Pfam" id="PF08280">
    <property type="entry name" value="HTH_Mga"/>
    <property type="match status" value="1"/>
</dbReference>
<evidence type="ECO:0000313" key="6">
    <source>
        <dbReference type="EMBL" id="RPA65421.1"/>
    </source>
</evidence>
<evidence type="ECO:0000259" key="3">
    <source>
        <dbReference type="PROSITE" id="PS51094"/>
    </source>
</evidence>
<protein>
    <submittedName>
        <fullName evidence="6">Transcription antiterminator</fullName>
    </submittedName>
</protein>
<dbReference type="Gene3D" id="1.10.1790.10">
    <property type="entry name" value="PRD domain"/>
    <property type="match status" value="2"/>
</dbReference>
<feature type="domain" description="PRD" evidence="5">
    <location>
        <begin position="194"/>
        <end position="296"/>
    </location>
</feature>
<dbReference type="CDD" id="cd05568">
    <property type="entry name" value="PTS_IIB_bgl_like"/>
    <property type="match status" value="1"/>
</dbReference>
<dbReference type="Gene3D" id="1.10.10.10">
    <property type="entry name" value="Winged helix-like DNA-binding domain superfamily/Winged helix DNA-binding domain"/>
    <property type="match status" value="1"/>
</dbReference>
<evidence type="ECO:0000256" key="2">
    <source>
        <dbReference type="ARBA" id="ARBA00022737"/>
    </source>
</evidence>
<evidence type="ECO:0000313" key="7">
    <source>
        <dbReference type="Proteomes" id="UP000273977"/>
    </source>
</evidence>
<dbReference type="GO" id="GO:0008982">
    <property type="term" value="F:protein-N(PI)-phosphohistidine-sugar phosphotransferase activity"/>
    <property type="evidence" value="ECO:0007669"/>
    <property type="project" value="InterPro"/>
</dbReference>
<evidence type="ECO:0000259" key="5">
    <source>
        <dbReference type="PROSITE" id="PS51372"/>
    </source>
</evidence>
<dbReference type="PROSITE" id="PS51099">
    <property type="entry name" value="PTS_EIIB_TYPE_2"/>
    <property type="match status" value="1"/>
</dbReference>
<dbReference type="Gene3D" id="3.40.50.2300">
    <property type="match status" value="1"/>
</dbReference>
<feature type="domain" description="PTS EIIB type-2" evidence="4">
    <location>
        <begin position="409"/>
        <end position="498"/>
    </location>
</feature>
<dbReference type="AlphaFoldDB" id="A0A3N4H230"/>
<dbReference type="SUPFAM" id="SSF63520">
    <property type="entry name" value="PTS-regulatory domain, PRD"/>
    <property type="match status" value="2"/>
</dbReference>
<dbReference type="InterPro" id="IPR050661">
    <property type="entry name" value="BglG_antiterminators"/>
</dbReference>
<dbReference type="SUPFAM" id="SSF52794">
    <property type="entry name" value="PTS system IIB component-like"/>
    <property type="match status" value="1"/>
</dbReference>
<sequence length="645" mass="74534">MIDQFDIKHKKLIQFILKKQKTNYEELSEYSGLSKRTVAKYLNEVRDFLNSFNVLLTIKQGEGVYLEGDLKELEDTLNSLNFYSSDSKENRQIRLYSKFILSSEFIKVQDLADEFFVSRSTIESELKVVRKKFLNQGFEIISNRNGMILDVSEQEKRELMSDLISQFWGGLSYSKDLGQNLILQVETSTYLEQILNTDNLKIITKILNTFTNITSLILTDYEYQSLAIHLTIAIERIRNNLFLEELNSETDKRIIENNTILLSELVEEEFDLLLPEMEKSYLNNHVIAIQNNVLNNEFSYTPINVKDKNLHNLITESLASINPDVELVKSLILHLDAAIVRLKLDLNIYNPYTEEIKVSFPLAFETAIPLVYNIEKNYQIKMNDDEIAYIAIHIQNFFERASSINRLKLKAVIVCSSGYGTSKLLEQRIKSMFFDEIEVSRVLSLGDLEKTLVTEDLIISTIPVSQHDIPVVQVSPLLGKLDREKILDVINKNTEENHTIDQFMGYLDEDLIFIDNGSQDREYVLSKLCGRLISKKYAKEGIFESSMAREEISSTAIDSFSMPHAQIEYIHVPKIAIYVNKDGIAWDKDNVKIVFFFALNKEAKKNINEVYSFFNELISNEEIMKKLIHVSDKDEIISLIKKVNE</sequence>
<dbReference type="Pfam" id="PF00874">
    <property type="entry name" value="PRD"/>
    <property type="match status" value="2"/>
</dbReference>
<evidence type="ECO:0000256" key="1">
    <source>
        <dbReference type="ARBA" id="ARBA00022679"/>
    </source>
</evidence>
<dbReference type="GO" id="GO:0006355">
    <property type="term" value="P:regulation of DNA-templated transcription"/>
    <property type="evidence" value="ECO:0007669"/>
    <property type="project" value="InterPro"/>
</dbReference>
<dbReference type="InterPro" id="IPR016152">
    <property type="entry name" value="PTrfase/Anion_transptr"/>
</dbReference>
<dbReference type="InterPro" id="IPR036388">
    <property type="entry name" value="WH-like_DNA-bd_sf"/>
</dbReference>
<dbReference type="PROSITE" id="PS51094">
    <property type="entry name" value="PTS_EIIA_TYPE_2"/>
    <property type="match status" value="1"/>
</dbReference>
<dbReference type="GO" id="GO:0009401">
    <property type="term" value="P:phosphoenolpyruvate-dependent sugar phosphotransferase system"/>
    <property type="evidence" value="ECO:0007669"/>
    <property type="project" value="InterPro"/>
</dbReference>
<dbReference type="SUPFAM" id="SSF55804">
    <property type="entry name" value="Phoshotransferase/anion transport protein"/>
    <property type="match status" value="1"/>
</dbReference>
<dbReference type="RefSeq" id="WP_123778957.1">
    <property type="nucleotide sequence ID" value="NZ_RKMG01000001.1"/>
</dbReference>
<dbReference type="InterPro" id="IPR036634">
    <property type="entry name" value="PRD_sf"/>
</dbReference>
<feature type="domain" description="PRD" evidence="5">
    <location>
        <begin position="297"/>
        <end position="404"/>
    </location>
</feature>
<name>A0A3N4H230_9LACT</name>
<keyword evidence="1" id="KW-0808">Transferase</keyword>
<reference evidence="6 7" key="1">
    <citation type="submission" date="2018-11" db="EMBL/GenBank/DDBJ databases">
        <title>Aerococcus sp. SJQ22, whole genome shotgun sequence.</title>
        <authorList>
            <person name="Sun L."/>
            <person name="Gao X."/>
            <person name="Chen W."/>
            <person name="Huang K."/>
        </authorList>
    </citation>
    <scope>NUCLEOTIDE SEQUENCE [LARGE SCALE GENOMIC DNA]</scope>
    <source>
        <strain evidence="6 7">SJQ22</strain>
    </source>
</reference>
<dbReference type="PANTHER" id="PTHR30185">
    <property type="entry name" value="CRYPTIC BETA-GLUCOSIDE BGL OPERON ANTITERMINATOR"/>
    <property type="match status" value="1"/>
</dbReference>
<organism evidence="6 7">
    <name type="scientific">Aerococcus agrisoli</name>
    <dbReference type="NCBI Taxonomy" id="2487350"/>
    <lineage>
        <taxon>Bacteria</taxon>
        <taxon>Bacillati</taxon>
        <taxon>Bacillota</taxon>
        <taxon>Bacilli</taxon>
        <taxon>Lactobacillales</taxon>
        <taxon>Aerococcaceae</taxon>
        <taxon>Aerococcus</taxon>
    </lineage>
</organism>
<dbReference type="InterPro" id="IPR013011">
    <property type="entry name" value="PTS_EIIB_2"/>
</dbReference>
<keyword evidence="7" id="KW-1185">Reference proteome</keyword>
<gene>
    <name evidence="6" type="ORF">EF384_00005</name>
</gene>
<dbReference type="InterPro" id="IPR036095">
    <property type="entry name" value="PTS_EIIB-like_sf"/>
</dbReference>
<dbReference type="InterPro" id="IPR011608">
    <property type="entry name" value="PRD"/>
</dbReference>
<dbReference type="InterPro" id="IPR013199">
    <property type="entry name" value="HTH_Mga_DNA-bd_dom"/>
</dbReference>
<dbReference type="Pfam" id="PF00359">
    <property type="entry name" value="PTS_EIIA_2"/>
    <property type="match status" value="1"/>
</dbReference>
<keyword evidence="2" id="KW-0677">Repeat</keyword>
<dbReference type="EMBL" id="RKMG01000001">
    <property type="protein sequence ID" value="RPA65421.1"/>
    <property type="molecule type" value="Genomic_DNA"/>
</dbReference>
<proteinExistence type="predicted"/>
<dbReference type="Gene3D" id="3.40.930.10">
    <property type="entry name" value="Mannitol-specific EII, Chain A"/>
    <property type="match status" value="1"/>
</dbReference>
<comment type="caution">
    <text evidence="6">The sequence shown here is derived from an EMBL/GenBank/DDBJ whole genome shotgun (WGS) entry which is preliminary data.</text>
</comment>
<dbReference type="Proteomes" id="UP000273977">
    <property type="component" value="Unassembled WGS sequence"/>
</dbReference>
<evidence type="ECO:0000259" key="4">
    <source>
        <dbReference type="PROSITE" id="PS51099"/>
    </source>
</evidence>
<dbReference type="OrthoDB" id="2138387at2"/>
<dbReference type="PANTHER" id="PTHR30185:SF13">
    <property type="entry name" value="LICABCH OPERON REGULATOR-RELATED"/>
    <property type="match status" value="1"/>
</dbReference>
<dbReference type="InterPro" id="IPR002178">
    <property type="entry name" value="PTS_EIIA_type-2_dom"/>
</dbReference>
<accession>A0A3N4H230</accession>
<dbReference type="PROSITE" id="PS51372">
    <property type="entry name" value="PRD_2"/>
    <property type="match status" value="2"/>
</dbReference>